<protein>
    <submittedName>
        <fullName evidence="2">Uncharacterized protein</fullName>
    </submittedName>
</protein>
<dbReference type="EMBL" id="JAINUF010000010">
    <property type="protein sequence ID" value="KAJ8348733.1"/>
    <property type="molecule type" value="Genomic_DNA"/>
</dbReference>
<gene>
    <name evidence="2" type="ORF">SKAU_G00273220</name>
</gene>
<comment type="caution">
    <text evidence="2">The sequence shown here is derived from an EMBL/GenBank/DDBJ whole genome shotgun (WGS) entry which is preliminary data.</text>
</comment>
<proteinExistence type="predicted"/>
<accession>A0A9Q1INS5</accession>
<name>A0A9Q1INS5_SYNKA</name>
<sequence length="265" mass="28639">MSQASSGNSRQWDEFNISVSEGRTQPLASQYQAVINYDAPVFLSIGPHSAESLTPPQAMQNGVLPQSPCVAGQNQHQRTHRFVQWVQLPFQAHPAYAVAQYVCSIPHNQEPSEFCCNPPTSPGLRASGHGSALVFPEVLSLADAMTIFQCAPEAEMARSSAAEEQCGAVPGPAGGDSAQTQEDGPEDTDWDACVQRLLAAWTSDHSVPSVASAEHDAMDFFYNVENYGHLCDFQLFGQCVSIHTSQDSEDTKDTLTPSGSIMDIY</sequence>
<reference evidence="2" key="1">
    <citation type="journal article" date="2023" name="Science">
        <title>Genome structures resolve the early diversification of teleost fishes.</title>
        <authorList>
            <person name="Parey E."/>
            <person name="Louis A."/>
            <person name="Montfort J."/>
            <person name="Bouchez O."/>
            <person name="Roques C."/>
            <person name="Iampietro C."/>
            <person name="Lluch J."/>
            <person name="Castinel A."/>
            <person name="Donnadieu C."/>
            <person name="Desvignes T."/>
            <person name="Floi Bucao C."/>
            <person name="Jouanno E."/>
            <person name="Wen M."/>
            <person name="Mejri S."/>
            <person name="Dirks R."/>
            <person name="Jansen H."/>
            <person name="Henkel C."/>
            <person name="Chen W.J."/>
            <person name="Zahm M."/>
            <person name="Cabau C."/>
            <person name="Klopp C."/>
            <person name="Thompson A.W."/>
            <person name="Robinson-Rechavi M."/>
            <person name="Braasch I."/>
            <person name="Lecointre G."/>
            <person name="Bobe J."/>
            <person name="Postlethwait J.H."/>
            <person name="Berthelot C."/>
            <person name="Roest Crollius H."/>
            <person name="Guiguen Y."/>
        </authorList>
    </citation>
    <scope>NUCLEOTIDE SEQUENCE</scope>
    <source>
        <strain evidence="2">WJC10195</strain>
    </source>
</reference>
<feature type="region of interest" description="Disordered" evidence="1">
    <location>
        <begin position="246"/>
        <end position="265"/>
    </location>
</feature>
<evidence type="ECO:0000313" key="3">
    <source>
        <dbReference type="Proteomes" id="UP001152622"/>
    </source>
</evidence>
<evidence type="ECO:0000313" key="2">
    <source>
        <dbReference type="EMBL" id="KAJ8348733.1"/>
    </source>
</evidence>
<organism evidence="2 3">
    <name type="scientific">Synaphobranchus kaupii</name>
    <name type="common">Kaup's arrowtooth eel</name>
    <dbReference type="NCBI Taxonomy" id="118154"/>
    <lineage>
        <taxon>Eukaryota</taxon>
        <taxon>Metazoa</taxon>
        <taxon>Chordata</taxon>
        <taxon>Craniata</taxon>
        <taxon>Vertebrata</taxon>
        <taxon>Euteleostomi</taxon>
        <taxon>Actinopterygii</taxon>
        <taxon>Neopterygii</taxon>
        <taxon>Teleostei</taxon>
        <taxon>Anguilliformes</taxon>
        <taxon>Synaphobranchidae</taxon>
        <taxon>Synaphobranchus</taxon>
    </lineage>
</organism>
<dbReference type="AlphaFoldDB" id="A0A9Q1INS5"/>
<dbReference type="OrthoDB" id="8742090at2759"/>
<feature type="region of interest" description="Disordered" evidence="1">
    <location>
        <begin position="161"/>
        <end position="188"/>
    </location>
</feature>
<dbReference type="Proteomes" id="UP001152622">
    <property type="component" value="Chromosome 10"/>
</dbReference>
<keyword evidence="3" id="KW-1185">Reference proteome</keyword>
<evidence type="ECO:0000256" key="1">
    <source>
        <dbReference type="SAM" id="MobiDB-lite"/>
    </source>
</evidence>